<proteinExistence type="predicted"/>
<dbReference type="eggNOG" id="ENOG502ZZSD">
    <property type="taxonomic scope" value="Bacteria"/>
</dbReference>
<dbReference type="OrthoDB" id="1267744at2"/>
<reference evidence="1 2" key="1">
    <citation type="submission" date="2014-07" db="EMBL/GenBank/DDBJ databases">
        <title>Genome of Chryseobacterium formosense LMG 24722.</title>
        <authorList>
            <person name="Pipes S.E."/>
            <person name="Stropko S.J."/>
            <person name="Newman J.D."/>
        </authorList>
    </citation>
    <scope>NUCLEOTIDE SEQUENCE [LARGE SCALE GENOMIC DNA]</scope>
    <source>
        <strain evidence="1 2">LMG 24722</strain>
    </source>
</reference>
<protein>
    <submittedName>
        <fullName evidence="1">Uncharacterized protein</fullName>
    </submittedName>
</protein>
<dbReference type="EMBL" id="JPRP01000001">
    <property type="protein sequence ID" value="KFF01130.1"/>
    <property type="molecule type" value="Genomic_DNA"/>
</dbReference>
<dbReference type="AlphaFoldDB" id="A0A085Z9L6"/>
<keyword evidence="2" id="KW-1185">Reference proteome</keyword>
<dbReference type="RefSeq" id="WP_034676263.1">
    <property type="nucleotide sequence ID" value="NZ_FPAP01000001.1"/>
</dbReference>
<gene>
    <name evidence="1" type="ORF">IX39_11105</name>
</gene>
<dbReference type="STRING" id="236814.IX39_11105"/>
<sequence length="116" mass="13561">MIFEDDPHAVVHETNNKQISNFAMITQVINFSGDKSFILNSLQKIKNSTLCEIKRKVIEKFIHEYTQNFGGYVENDSYQLQSDGYQLSPSYAKQSYEKVLREQEYLNRIITTLNND</sequence>
<evidence type="ECO:0000313" key="1">
    <source>
        <dbReference type="EMBL" id="KFF01130.1"/>
    </source>
</evidence>
<accession>A0A085Z9L6</accession>
<name>A0A085Z9L6_9FLAO</name>
<dbReference type="Proteomes" id="UP000028713">
    <property type="component" value="Unassembled WGS sequence"/>
</dbReference>
<comment type="caution">
    <text evidence="1">The sequence shown here is derived from an EMBL/GenBank/DDBJ whole genome shotgun (WGS) entry which is preliminary data.</text>
</comment>
<organism evidence="1 2">
    <name type="scientific">Chryseobacterium formosense</name>
    <dbReference type="NCBI Taxonomy" id="236814"/>
    <lineage>
        <taxon>Bacteria</taxon>
        <taxon>Pseudomonadati</taxon>
        <taxon>Bacteroidota</taxon>
        <taxon>Flavobacteriia</taxon>
        <taxon>Flavobacteriales</taxon>
        <taxon>Weeksellaceae</taxon>
        <taxon>Chryseobacterium group</taxon>
        <taxon>Chryseobacterium</taxon>
    </lineage>
</organism>
<evidence type="ECO:0000313" key="2">
    <source>
        <dbReference type="Proteomes" id="UP000028713"/>
    </source>
</evidence>